<sequence>MDWLSTSLPLMALAMMRPLGAMLLTPVFGTAMLGGALIRNALAFMAALPTFPLMLSLALPDPWRQPMAYAGLLAGELTIGVLLGFSVAIPFWAIDAAGHLLDTLRGASMGSVLNPVLGVQSSVLGTLFAQLISTLFLVSSGFHALLTALFDSYLLLPPGQPWTFGTRFLPFLLSDWRTLYTLGLGFAMPGIVIMVLIDLGLGLINRTVQQMNVFSLAMPIKSLAVLLLMLIAMQFCLQGVERQFARLDGGLVHGLQSVSHE</sequence>
<dbReference type="RefSeq" id="WP_133681765.1">
    <property type="nucleotide sequence ID" value="NZ_SNZP01000010.1"/>
</dbReference>
<dbReference type="EMBL" id="SNZP01000010">
    <property type="protein sequence ID" value="TDR76594.1"/>
    <property type="molecule type" value="Genomic_DNA"/>
</dbReference>
<protein>
    <submittedName>
        <fullName evidence="8">Type III secretion protein T</fullName>
    </submittedName>
</protein>
<feature type="transmembrane region" description="Helical" evidence="7">
    <location>
        <begin position="71"/>
        <end position="94"/>
    </location>
</feature>
<dbReference type="Pfam" id="PF01311">
    <property type="entry name" value="Bac_export_1"/>
    <property type="match status" value="1"/>
</dbReference>
<feature type="transmembrane region" description="Helical" evidence="7">
    <location>
        <begin position="106"/>
        <end position="128"/>
    </location>
</feature>
<comment type="similarity">
    <text evidence="2 7">Belongs to the FliR/MopE/SpaR family.</text>
</comment>
<dbReference type="PRINTS" id="PR00953">
    <property type="entry name" value="TYPE3IMRPROT"/>
</dbReference>
<dbReference type="PANTHER" id="PTHR30065:SF7">
    <property type="entry name" value="SECRETION SYSTEM APPARATUS PROTEIN SSAT"/>
    <property type="match status" value="1"/>
</dbReference>
<keyword evidence="3 7" id="KW-1003">Cell membrane</keyword>
<keyword evidence="4 7" id="KW-0812">Transmembrane</keyword>
<gene>
    <name evidence="8" type="ORF">DFP86_11019</name>
</gene>
<comment type="caution">
    <text evidence="8">The sequence shown here is derived from an EMBL/GenBank/DDBJ whole genome shotgun (WGS) entry which is preliminary data.</text>
</comment>
<dbReference type="InterPro" id="IPR002010">
    <property type="entry name" value="T3SS_IM_R"/>
</dbReference>
<feature type="transmembrane region" description="Helical" evidence="7">
    <location>
        <begin position="176"/>
        <end position="201"/>
    </location>
</feature>
<evidence type="ECO:0000256" key="5">
    <source>
        <dbReference type="ARBA" id="ARBA00022989"/>
    </source>
</evidence>
<evidence type="ECO:0000256" key="1">
    <source>
        <dbReference type="ARBA" id="ARBA00004651"/>
    </source>
</evidence>
<comment type="subcellular location">
    <subcellularLocation>
        <location evidence="1 7">Cell membrane</location>
        <topology evidence="1 7">Multi-pass membrane protein</topology>
    </subcellularLocation>
</comment>
<evidence type="ECO:0000256" key="4">
    <source>
        <dbReference type="ARBA" id="ARBA00022692"/>
    </source>
</evidence>
<dbReference type="Proteomes" id="UP000295611">
    <property type="component" value="Unassembled WGS sequence"/>
</dbReference>
<feature type="transmembrane region" description="Helical" evidence="7">
    <location>
        <begin position="135"/>
        <end position="156"/>
    </location>
</feature>
<evidence type="ECO:0000256" key="7">
    <source>
        <dbReference type="RuleBase" id="RU362072"/>
    </source>
</evidence>
<evidence type="ECO:0000313" key="9">
    <source>
        <dbReference type="Proteomes" id="UP000295611"/>
    </source>
</evidence>
<feature type="transmembrane region" description="Helical" evidence="7">
    <location>
        <begin position="213"/>
        <end position="233"/>
    </location>
</feature>
<dbReference type="PANTHER" id="PTHR30065">
    <property type="entry name" value="FLAGELLAR BIOSYNTHETIC PROTEIN FLIR"/>
    <property type="match status" value="1"/>
</dbReference>
<dbReference type="GO" id="GO:0005886">
    <property type="term" value="C:plasma membrane"/>
    <property type="evidence" value="ECO:0007669"/>
    <property type="project" value="UniProtKB-SubCell"/>
</dbReference>
<evidence type="ECO:0000256" key="3">
    <source>
        <dbReference type="ARBA" id="ARBA00022475"/>
    </source>
</evidence>
<keyword evidence="6 7" id="KW-0472">Membrane</keyword>
<keyword evidence="9" id="KW-1185">Reference proteome</keyword>
<keyword evidence="5 7" id="KW-1133">Transmembrane helix</keyword>
<accession>A0A4R7B350</accession>
<dbReference type="AlphaFoldDB" id="A0A4R7B350"/>
<dbReference type="GO" id="GO:0006605">
    <property type="term" value="P:protein targeting"/>
    <property type="evidence" value="ECO:0007669"/>
    <property type="project" value="UniProtKB-UniRule"/>
</dbReference>
<dbReference type="NCBIfam" id="TIGR01401">
    <property type="entry name" value="fliR_like_III"/>
    <property type="match status" value="1"/>
</dbReference>
<name>A0A4R7B350_9NEIS</name>
<proteinExistence type="inferred from homology"/>
<evidence type="ECO:0000256" key="6">
    <source>
        <dbReference type="ARBA" id="ARBA00023136"/>
    </source>
</evidence>
<dbReference type="InterPro" id="IPR006304">
    <property type="entry name" value="T3SS_SpaR/YscT"/>
</dbReference>
<dbReference type="OrthoDB" id="9153610at2"/>
<evidence type="ECO:0000313" key="8">
    <source>
        <dbReference type="EMBL" id="TDR76594.1"/>
    </source>
</evidence>
<evidence type="ECO:0000256" key="2">
    <source>
        <dbReference type="ARBA" id="ARBA00009772"/>
    </source>
</evidence>
<organism evidence="8 9">
    <name type="scientific">Paludibacterium purpuratum</name>
    <dbReference type="NCBI Taxonomy" id="1144873"/>
    <lineage>
        <taxon>Bacteria</taxon>
        <taxon>Pseudomonadati</taxon>
        <taxon>Pseudomonadota</taxon>
        <taxon>Betaproteobacteria</taxon>
        <taxon>Neisseriales</taxon>
        <taxon>Chromobacteriaceae</taxon>
        <taxon>Paludibacterium</taxon>
    </lineage>
</organism>
<reference evidence="8 9" key="1">
    <citation type="submission" date="2019-03" db="EMBL/GenBank/DDBJ databases">
        <title>Genomic Encyclopedia of Type Strains, Phase III (KMG-III): the genomes of soil and plant-associated and newly described type strains.</title>
        <authorList>
            <person name="Whitman W."/>
        </authorList>
    </citation>
    <scope>NUCLEOTIDE SEQUENCE [LARGE SCALE GENOMIC DNA]</scope>
    <source>
        <strain evidence="8 9">CECT 8976</strain>
    </source>
</reference>